<evidence type="ECO:0000313" key="1">
    <source>
        <dbReference type="EMBL" id="NDV61157.1"/>
    </source>
</evidence>
<name>A0A6B2LZF8_9BACT</name>
<comment type="caution">
    <text evidence="1">The sequence shown here is derived from an EMBL/GenBank/DDBJ whole genome shotgun (WGS) entry which is preliminary data.</text>
</comment>
<dbReference type="PANTHER" id="PTHR36456">
    <property type="entry name" value="UPF0232 PROTEIN SCO3875"/>
    <property type="match status" value="1"/>
</dbReference>
<evidence type="ECO:0000313" key="2">
    <source>
        <dbReference type="Proteomes" id="UP000478417"/>
    </source>
</evidence>
<gene>
    <name evidence="1" type="ORF">G0Q06_01695</name>
</gene>
<organism evidence="1 2">
    <name type="scientific">Oceanipulchritudo coccoides</name>
    <dbReference type="NCBI Taxonomy" id="2706888"/>
    <lineage>
        <taxon>Bacteria</taxon>
        <taxon>Pseudomonadati</taxon>
        <taxon>Verrucomicrobiota</taxon>
        <taxon>Opitutia</taxon>
        <taxon>Puniceicoccales</taxon>
        <taxon>Oceanipulchritudinaceae</taxon>
        <taxon>Oceanipulchritudo</taxon>
    </lineage>
</organism>
<dbReference type="Pfam" id="PF05258">
    <property type="entry name" value="DciA"/>
    <property type="match status" value="1"/>
</dbReference>
<reference evidence="1 2" key="1">
    <citation type="submission" date="2020-02" db="EMBL/GenBank/DDBJ databases">
        <title>Albibacoteraceae fam. nov., the first described family within the subdivision 4 Verrucomicrobia.</title>
        <authorList>
            <person name="Xi F."/>
        </authorList>
    </citation>
    <scope>NUCLEOTIDE SEQUENCE [LARGE SCALE GENOMIC DNA]</scope>
    <source>
        <strain evidence="1 2">CK1056</strain>
    </source>
</reference>
<dbReference type="AlphaFoldDB" id="A0A6B2LZF8"/>
<keyword evidence="2" id="KW-1185">Reference proteome</keyword>
<dbReference type="RefSeq" id="WP_163961832.1">
    <property type="nucleotide sequence ID" value="NZ_JAAGNX010000001.1"/>
</dbReference>
<proteinExistence type="predicted"/>
<dbReference type="InterPro" id="IPR007922">
    <property type="entry name" value="DciA-like"/>
</dbReference>
<sequence length="125" mass="14020">MVRKFSPREERLIANFRNVPEDTTLPADYRSTSFGSLIETLTEKYHIGKSTPEEAILKNWPRIVGPAFAKRCRPERIDYSGALIVQVPNATVRRELIFAEGRILTALGSIPGCSHINRVVLKAGQ</sequence>
<dbReference type="EMBL" id="JAAGNX010000001">
    <property type="protein sequence ID" value="NDV61157.1"/>
    <property type="molecule type" value="Genomic_DNA"/>
</dbReference>
<protein>
    <submittedName>
        <fullName evidence="1">DUF721 domain-containing protein</fullName>
    </submittedName>
</protein>
<dbReference type="Proteomes" id="UP000478417">
    <property type="component" value="Unassembled WGS sequence"/>
</dbReference>
<accession>A0A6B2LZF8</accession>
<dbReference type="PANTHER" id="PTHR36456:SF1">
    <property type="entry name" value="UPF0232 PROTEIN SCO3875"/>
    <property type="match status" value="1"/>
</dbReference>